<evidence type="ECO:0000256" key="1">
    <source>
        <dbReference type="SAM" id="MobiDB-lite"/>
    </source>
</evidence>
<dbReference type="RefSeq" id="XP_062747746.1">
    <property type="nucleotide sequence ID" value="XM_062882758.1"/>
</dbReference>
<keyword evidence="3" id="KW-1185">Reference proteome</keyword>
<evidence type="ECO:0000313" key="2">
    <source>
        <dbReference type="EMBL" id="KAK4658774.1"/>
    </source>
</evidence>
<accession>A0ABR0GT02</accession>
<dbReference type="GeneID" id="87902243"/>
<proteinExistence type="predicted"/>
<sequence length="161" mass="17925">MSTLPYLTLLIGAHARLPHRTAPHRTYTTHLSIPNPRPPSPSSDSRRSFPSLAAQSTKPTGAAALFGPFVLLALKSLRESHTLPPVPVPLCSFQRAPERQHPSAVQSDIVTATTAYPTNLFLFPKPFWFRRDTSDRPTYQHSSAHSLANWLFDTTPFRPAF</sequence>
<organism evidence="2 3">
    <name type="scientific">Podospora pseudocomata</name>
    <dbReference type="NCBI Taxonomy" id="2093779"/>
    <lineage>
        <taxon>Eukaryota</taxon>
        <taxon>Fungi</taxon>
        <taxon>Dikarya</taxon>
        <taxon>Ascomycota</taxon>
        <taxon>Pezizomycotina</taxon>
        <taxon>Sordariomycetes</taxon>
        <taxon>Sordariomycetidae</taxon>
        <taxon>Sordariales</taxon>
        <taxon>Podosporaceae</taxon>
        <taxon>Podospora</taxon>
    </lineage>
</organism>
<feature type="region of interest" description="Disordered" evidence="1">
    <location>
        <begin position="25"/>
        <end position="56"/>
    </location>
</feature>
<dbReference type="Proteomes" id="UP001323405">
    <property type="component" value="Unassembled WGS sequence"/>
</dbReference>
<gene>
    <name evidence="2" type="ORF">QC762_0002000</name>
</gene>
<reference evidence="2 3" key="1">
    <citation type="journal article" date="2023" name="bioRxiv">
        <title>High-quality genome assemblies of four members of thePodospora anserinaspecies complex.</title>
        <authorList>
            <person name="Ament-Velasquez S.L."/>
            <person name="Vogan A.A."/>
            <person name="Wallerman O."/>
            <person name="Hartmann F."/>
            <person name="Gautier V."/>
            <person name="Silar P."/>
            <person name="Giraud T."/>
            <person name="Johannesson H."/>
        </authorList>
    </citation>
    <scope>NUCLEOTIDE SEQUENCE [LARGE SCALE GENOMIC DNA]</scope>
    <source>
        <strain evidence="2 3">CBS 415.72m</strain>
    </source>
</reference>
<dbReference type="EMBL" id="JAFFHA010000001">
    <property type="protein sequence ID" value="KAK4658774.1"/>
    <property type="molecule type" value="Genomic_DNA"/>
</dbReference>
<protein>
    <submittedName>
        <fullName evidence="2">Uncharacterized protein</fullName>
    </submittedName>
</protein>
<name>A0ABR0GT02_9PEZI</name>
<evidence type="ECO:0000313" key="3">
    <source>
        <dbReference type="Proteomes" id="UP001323405"/>
    </source>
</evidence>
<comment type="caution">
    <text evidence="2">The sequence shown here is derived from an EMBL/GenBank/DDBJ whole genome shotgun (WGS) entry which is preliminary data.</text>
</comment>